<keyword evidence="8" id="KW-0963">Cytoplasm</keyword>
<dbReference type="GO" id="GO:0006436">
    <property type="term" value="P:tryptophanyl-tRNA aminoacylation"/>
    <property type="evidence" value="ECO:0007669"/>
    <property type="project" value="UniProtKB-UniRule"/>
</dbReference>
<gene>
    <name evidence="8" type="primary">trpS</name>
    <name evidence="10" type="ORF">SAMN02910344_00679</name>
</gene>
<evidence type="ECO:0000256" key="4">
    <source>
        <dbReference type="ARBA" id="ARBA00022840"/>
    </source>
</evidence>
<feature type="short sequence motif" description="'KMSKS' region" evidence="8">
    <location>
        <begin position="221"/>
        <end position="225"/>
    </location>
</feature>
<dbReference type="FunFam" id="1.10.240.10:FF:000002">
    <property type="entry name" value="Tryptophan--tRNA ligase"/>
    <property type="match status" value="1"/>
</dbReference>
<organism evidence="10 11">
    <name type="scientific">Ruminobacter amylophilus</name>
    <dbReference type="NCBI Taxonomy" id="867"/>
    <lineage>
        <taxon>Bacteria</taxon>
        <taxon>Pseudomonadati</taxon>
        <taxon>Pseudomonadota</taxon>
        <taxon>Gammaproteobacteria</taxon>
        <taxon>Aeromonadales</taxon>
        <taxon>Succinivibrionaceae</taxon>
        <taxon>Ruminobacter</taxon>
    </lineage>
</organism>
<dbReference type="GO" id="GO:0004830">
    <property type="term" value="F:tryptophan-tRNA ligase activity"/>
    <property type="evidence" value="ECO:0007669"/>
    <property type="project" value="UniProtKB-UniRule"/>
</dbReference>
<evidence type="ECO:0000256" key="3">
    <source>
        <dbReference type="ARBA" id="ARBA00022741"/>
    </source>
</evidence>
<reference evidence="10 11" key="1">
    <citation type="submission" date="2016-10" db="EMBL/GenBank/DDBJ databases">
        <authorList>
            <person name="Varghese N."/>
            <person name="Submissions S."/>
        </authorList>
    </citation>
    <scope>NUCLEOTIDE SEQUENCE [LARGE SCALE GENOMIC DNA]</scope>
    <source>
        <strain evidence="10 11">DSM 1361</strain>
    </source>
</reference>
<dbReference type="GO" id="GO:0005524">
    <property type="term" value="F:ATP binding"/>
    <property type="evidence" value="ECO:0007669"/>
    <property type="project" value="UniProtKB-UniRule"/>
</dbReference>
<dbReference type="InterPro" id="IPR002306">
    <property type="entry name" value="Trp-tRNA-ligase"/>
</dbReference>
<dbReference type="SUPFAM" id="SSF52374">
    <property type="entry name" value="Nucleotidylyl transferase"/>
    <property type="match status" value="1"/>
</dbReference>
<evidence type="ECO:0000256" key="9">
    <source>
        <dbReference type="RuleBase" id="RU363036"/>
    </source>
</evidence>
<evidence type="ECO:0000313" key="10">
    <source>
        <dbReference type="EMBL" id="SFP19140.1"/>
    </source>
</evidence>
<feature type="binding site" evidence="8">
    <location>
        <begin position="36"/>
        <end position="38"/>
    </location>
    <ligand>
        <name>ATP</name>
        <dbReference type="ChEBI" id="CHEBI:30616"/>
    </ligand>
</feature>
<comment type="subcellular location">
    <subcellularLocation>
        <location evidence="8">Cytoplasm</location>
    </subcellularLocation>
</comment>
<dbReference type="InterPro" id="IPR050203">
    <property type="entry name" value="Trp-tRNA_synthetase"/>
</dbReference>
<dbReference type="InterPro" id="IPR002305">
    <property type="entry name" value="aa-tRNA-synth_Ic"/>
</dbReference>
<evidence type="ECO:0000256" key="5">
    <source>
        <dbReference type="ARBA" id="ARBA00022917"/>
    </source>
</evidence>
<dbReference type="Proteomes" id="UP000243745">
    <property type="component" value="Unassembled WGS sequence"/>
</dbReference>
<dbReference type="HAMAP" id="MF_00140_B">
    <property type="entry name" value="Trp_tRNA_synth_B"/>
    <property type="match status" value="1"/>
</dbReference>
<dbReference type="Gene3D" id="3.40.50.620">
    <property type="entry name" value="HUPs"/>
    <property type="match status" value="1"/>
</dbReference>
<comment type="function">
    <text evidence="8">Catalyzes the attachment of tryptophan to tRNA(Trp).</text>
</comment>
<dbReference type="Gene3D" id="1.10.240.10">
    <property type="entry name" value="Tyrosyl-Transfer RNA Synthetase"/>
    <property type="match status" value="1"/>
</dbReference>
<comment type="similarity">
    <text evidence="1 8 9">Belongs to the class-I aminoacyl-tRNA synthetase family.</text>
</comment>
<sequence length="358" mass="40253">MLYLCPENYINKVLVEGLYKLGIFTVMKEIVFSAAQPSGELSIGNYIGALRQWVKMQEQYDCVYSVVDQHAITVRQDPAALHQASFNTLALYLAIGIDPAKCTLFLQSHVPAHAQLSWILNCYTQMGELSRMTQFKDKSQRYGNAGTTAGLFDYPVLMAADILLYQASLVPVGEDQLQHLELTRDIAYRFNQLYGDIFVLPKGFVPESGARVMSLQDPHKKMSKSDDNRNNVITMLEDPKSIVKKLKKAVTDSDEPPVVRYDWENKAGVSNLLDLMSAVTETPVAELEKHFEGKMYGHLKTEVADAVVAFLEPVQQRYKELRADETYLREVLKTGADKASARAQIILDKVYKAVGFIL</sequence>
<dbReference type="PANTHER" id="PTHR43766:SF1">
    <property type="entry name" value="TRYPTOPHAN--TRNA LIGASE, MITOCHONDRIAL"/>
    <property type="match status" value="1"/>
</dbReference>
<proteinExistence type="inferred from homology"/>
<evidence type="ECO:0000256" key="1">
    <source>
        <dbReference type="ARBA" id="ARBA00005594"/>
    </source>
</evidence>
<dbReference type="InterPro" id="IPR014729">
    <property type="entry name" value="Rossmann-like_a/b/a_fold"/>
</dbReference>
<evidence type="ECO:0000313" key="11">
    <source>
        <dbReference type="Proteomes" id="UP000243745"/>
    </source>
</evidence>
<dbReference type="Pfam" id="PF00579">
    <property type="entry name" value="tRNA-synt_1b"/>
    <property type="match status" value="1"/>
</dbReference>
<feature type="binding site" evidence="8">
    <location>
        <position position="212"/>
    </location>
    <ligand>
        <name>ATP</name>
        <dbReference type="ChEBI" id="CHEBI:30616"/>
    </ligand>
</feature>
<dbReference type="PANTHER" id="PTHR43766">
    <property type="entry name" value="TRYPTOPHAN--TRNA LIGASE, MITOCHONDRIAL"/>
    <property type="match status" value="1"/>
</dbReference>
<evidence type="ECO:0000256" key="2">
    <source>
        <dbReference type="ARBA" id="ARBA00022598"/>
    </source>
</evidence>
<dbReference type="GO" id="GO:0005829">
    <property type="term" value="C:cytosol"/>
    <property type="evidence" value="ECO:0007669"/>
    <property type="project" value="TreeGrafter"/>
</dbReference>
<keyword evidence="2 8" id="KW-0436">Ligase</keyword>
<protein>
    <recommendedName>
        <fullName evidence="8">Tryptophan--tRNA ligase</fullName>
        <ecNumber evidence="8">6.1.1.2</ecNumber>
    </recommendedName>
    <alternativeName>
        <fullName evidence="8">Tryptophanyl-tRNA synthetase</fullName>
        <shortName evidence="8">TrpRS</shortName>
    </alternativeName>
</protein>
<dbReference type="EMBL" id="FOXF01000008">
    <property type="protein sequence ID" value="SFP19140.1"/>
    <property type="molecule type" value="Genomic_DNA"/>
</dbReference>
<dbReference type="NCBIfam" id="TIGR00233">
    <property type="entry name" value="trpS"/>
    <property type="match status" value="1"/>
</dbReference>
<feature type="short sequence motif" description="'HIGH' region" evidence="8">
    <location>
        <begin position="37"/>
        <end position="45"/>
    </location>
</feature>
<comment type="catalytic activity">
    <reaction evidence="7 8">
        <text>tRNA(Trp) + L-tryptophan + ATP = L-tryptophyl-tRNA(Trp) + AMP + diphosphate + H(+)</text>
        <dbReference type="Rhea" id="RHEA:24080"/>
        <dbReference type="Rhea" id="RHEA-COMP:9671"/>
        <dbReference type="Rhea" id="RHEA-COMP:9705"/>
        <dbReference type="ChEBI" id="CHEBI:15378"/>
        <dbReference type="ChEBI" id="CHEBI:30616"/>
        <dbReference type="ChEBI" id="CHEBI:33019"/>
        <dbReference type="ChEBI" id="CHEBI:57912"/>
        <dbReference type="ChEBI" id="CHEBI:78442"/>
        <dbReference type="ChEBI" id="CHEBI:78535"/>
        <dbReference type="ChEBI" id="CHEBI:456215"/>
        <dbReference type="EC" id="6.1.1.2"/>
    </reaction>
</comment>
<keyword evidence="11" id="KW-1185">Reference proteome</keyword>
<keyword evidence="6 8" id="KW-0030">Aminoacyl-tRNA synthetase</keyword>
<keyword evidence="3 8" id="KW-0547">Nucleotide-binding</keyword>
<name>A0A662ZFM7_9GAMM</name>
<evidence type="ECO:0000256" key="6">
    <source>
        <dbReference type="ARBA" id="ARBA00023146"/>
    </source>
</evidence>
<dbReference type="PRINTS" id="PR01039">
    <property type="entry name" value="TRNASYNTHTRP"/>
</dbReference>
<dbReference type="InterPro" id="IPR024109">
    <property type="entry name" value="Trp-tRNA-ligase_bac-type"/>
</dbReference>
<dbReference type="CDD" id="cd00806">
    <property type="entry name" value="TrpRS_core"/>
    <property type="match status" value="1"/>
</dbReference>
<evidence type="ECO:0000256" key="8">
    <source>
        <dbReference type="HAMAP-Rule" id="MF_00140"/>
    </source>
</evidence>
<keyword evidence="5 8" id="KW-0648">Protein biosynthesis</keyword>
<feature type="binding site" evidence="8">
    <location>
        <position position="161"/>
    </location>
    <ligand>
        <name>L-tryptophan</name>
        <dbReference type="ChEBI" id="CHEBI:57912"/>
    </ligand>
</feature>
<evidence type="ECO:0000256" key="7">
    <source>
        <dbReference type="ARBA" id="ARBA00049929"/>
    </source>
</evidence>
<accession>A0A662ZFM7</accession>
<feature type="binding site" evidence="8">
    <location>
        <begin position="173"/>
        <end position="175"/>
    </location>
    <ligand>
        <name>ATP</name>
        <dbReference type="ChEBI" id="CHEBI:30616"/>
    </ligand>
</feature>
<feature type="binding site" evidence="8">
    <location>
        <begin position="44"/>
        <end position="45"/>
    </location>
    <ligand>
        <name>ATP</name>
        <dbReference type="ChEBI" id="CHEBI:30616"/>
    </ligand>
</feature>
<keyword evidence="4 8" id="KW-0067">ATP-binding</keyword>
<dbReference type="AlphaFoldDB" id="A0A662ZFM7"/>
<comment type="subunit">
    <text evidence="8">Homodimer.</text>
</comment>
<feature type="binding site" evidence="8">
    <location>
        <begin position="221"/>
        <end position="225"/>
    </location>
    <ligand>
        <name>ATP</name>
        <dbReference type="ChEBI" id="CHEBI:30616"/>
    </ligand>
</feature>
<dbReference type="EC" id="6.1.1.2" evidence="8"/>